<evidence type="ECO:0000313" key="2">
    <source>
        <dbReference type="EMBL" id="CUK15725.1"/>
    </source>
</evidence>
<keyword evidence="3" id="KW-1185">Reference proteome</keyword>
<dbReference type="EMBL" id="CYUD01000015">
    <property type="protein sequence ID" value="CUK15725.1"/>
    <property type="molecule type" value="Genomic_DNA"/>
</dbReference>
<feature type="region of interest" description="Disordered" evidence="1">
    <location>
        <begin position="134"/>
        <end position="159"/>
    </location>
</feature>
<proteinExistence type="predicted"/>
<sequence length="159" mass="17567">MPRQGRLKGPATSAIVALAASFLQLEPDIQSSISKNQKADIVDFAGCRLHRNLQAGNRCQRRISGIIRFLGFRNTPAQSFTTCSGTATAPMDGNRTLPVKSSTNRPCCRWWRTELASDWRRLGSRPRASAFELHPVSDGRPEHRTLRRATGHGELENGG</sequence>
<feature type="compositionally biased region" description="Basic and acidic residues" evidence="1">
    <location>
        <begin position="135"/>
        <end position="144"/>
    </location>
</feature>
<reference evidence="3" key="1">
    <citation type="submission" date="2015-09" db="EMBL/GenBank/DDBJ databases">
        <authorList>
            <person name="Rodrigo-Torres L."/>
            <person name="Arahal D.R."/>
        </authorList>
    </citation>
    <scope>NUCLEOTIDE SEQUENCE [LARGE SCALE GENOMIC DNA]</scope>
    <source>
        <strain evidence="3">CECT 5091</strain>
    </source>
</reference>
<evidence type="ECO:0000256" key="1">
    <source>
        <dbReference type="SAM" id="MobiDB-lite"/>
    </source>
</evidence>
<organism evidence="2 3">
    <name type="scientific">Ruegeria denitrificans</name>
    <dbReference type="NCBI Taxonomy" id="1715692"/>
    <lineage>
        <taxon>Bacteria</taxon>
        <taxon>Pseudomonadati</taxon>
        <taxon>Pseudomonadota</taxon>
        <taxon>Alphaproteobacteria</taxon>
        <taxon>Rhodobacterales</taxon>
        <taxon>Roseobacteraceae</taxon>
        <taxon>Ruegeria</taxon>
    </lineage>
</organism>
<dbReference type="AlphaFoldDB" id="A0A0N7MAT6"/>
<accession>A0A0N7MAT6</accession>
<evidence type="ECO:0000313" key="3">
    <source>
        <dbReference type="Proteomes" id="UP000051260"/>
    </source>
</evidence>
<gene>
    <name evidence="2" type="ORF">RUE5091_03906</name>
</gene>
<protein>
    <submittedName>
        <fullName evidence="2">Uncharacterized protein</fullName>
    </submittedName>
</protein>
<name>A0A0N7MAT6_9RHOB</name>
<dbReference type="Proteomes" id="UP000051260">
    <property type="component" value="Unassembled WGS sequence"/>
</dbReference>